<feature type="domain" description="DOC" evidence="1">
    <location>
        <begin position="1"/>
        <end position="114"/>
    </location>
</feature>
<gene>
    <name evidence="2" type="ORF">EAH_00066600</name>
</gene>
<evidence type="ECO:0000259" key="1">
    <source>
        <dbReference type="PROSITE" id="PS51284"/>
    </source>
</evidence>
<evidence type="ECO:0000313" key="3">
    <source>
        <dbReference type="Proteomes" id="UP000018050"/>
    </source>
</evidence>
<dbReference type="Gene3D" id="2.60.120.260">
    <property type="entry name" value="Galactose-binding domain-like"/>
    <property type="match status" value="1"/>
</dbReference>
<proteinExistence type="predicted"/>
<dbReference type="RefSeq" id="XP_013248124.1">
    <property type="nucleotide sequence ID" value="XM_013392670.1"/>
</dbReference>
<organism evidence="2 3">
    <name type="scientific">Eimeria acervulina</name>
    <name type="common">Coccidian parasite</name>
    <dbReference type="NCBI Taxonomy" id="5801"/>
    <lineage>
        <taxon>Eukaryota</taxon>
        <taxon>Sar</taxon>
        <taxon>Alveolata</taxon>
        <taxon>Apicomplexa</taxon>
        <taxon>Conoidasida</taxon>
        <taxon>Coccidia</taxon>
        <taxon>Eucoccidiorida</taxon>
        <taxon>Eimeriorina</taxon>
        <taxon>Eimeriidae</taxon>
        <taxon>Eimeria</taxon>
    </lineage>
</organism>
<sequence length="162" mass="17649">SCPATLRVVRDVEFAVADEQNCWWGIELNSIQALKLANGLSPDVDDSIELPLQAVRTPEYLRAACLEIAVLSTHQQGRDTHIRQVRVYGPIEDSDEGEFVSSGGWTRPSNASTSNAAFVFALGTEAADTPQQQTRAREGVSFARAWSQDFFAALTGTQPPNP</sequence>
<name>U6GQI2_EIMAC</name>
<reference evidence="2" key="2">
    <citation type="submission" date="2013-10" db="EMBL/GenBank/DDBJ databases">
        <authorList>
            <person name="Aslett M."/>
        </authorList>
    </citation>
    <scope>NUCLEOTIDE SEQUENCE [LARGE SCALE GENOMIC DNA]</scope>
    <source>
        <strain evidence="2">Houghton</strain>
    </source>
</reference>
<accession>U6GQI2</accession>
<reference evidence="2" key="1">
    <citation type="submission" date="2013-10" db="EMBL/GenBank/DDBJ databases">
        <title>Genomic analysis of the causative agents of coccidiosis in chickens.</title>
        <authorList>
            <person name="Reid A.J."/>
            <person name="Blake D."/>
            <person name="Billington K."/>
            <person name="Browne H."/>
            <person name="Dunn M."/>
            <person name="Hung S."/>
            <person name="Kawahara F."/>
            <person name="Miranda-Saavedra D."/>
            <person name="Mourier T."/>
            <person name="Nagra H."/>
            <person name="Otto T.D."/>
            <person name="Rawlings N."/>
            <person name="Sanchez A."/>
            <person name="Sanders M."/>
            <person name="Subramaniam C."/>
            <person name="Tay Y."/>
            <person name="Dear P."/>
            <person name="Doerig C."/>
            <person name="Gruber A."/>
            <person name="Parkinson J."/>
            <person name="Shirley M."/>
            <person name="Wan K.L."/>
            <person name="Berriman M."/>
            <person name="Tomley F."/>
            <person name="Pain A."/>
        </authorList>
    </citation>
    <scope>NUCLEOTIDE SEQUENCE [LARGE SCALE GENOMIC DNA]</scope>
    <source>
        <strain evidence="2">Houghton</strain>
    </source>
</reference>
<dbReference type="InterPro" id="IPR008979">
    <property type="entry name" value="Galactose-bd-like_sf"/>
</dbReference>
<dbReference type="SUPFAM" id="SSF49785">
    <property type="entry name" value="Galactose-binding domain-like"/>
    <property type="match status" value="1"/>
</dbReference>
<keyword evidence="3" id="KW-1185">Reference proteome</keyword>
<dbReference type="PROSITE" id="PS51284">
    <property type="entry name" value="DOC"/>
    <property type="match status" value="1"/>
</dbReference>
<dbReference type="OrthoDB" id="24948at2759"/>
<dbReference type="EMBL" id="HG672433">
    <property type="protein sequence ID" value="CDI82481.1"/>
    <property type="molecule type" value="Genomic_DNA"/>
</dbReference>
<dbReference type="Proteomes" id="UP000018050">
    <property type="component" value="Unassembled WGS sequence"/>
</dbReference>
<dbReference type="InterPro" id="IPR004939">
    <property type="entry name" value="APC_su10/DOC_dom"/>
</dbReference>
<dbReference type="AlphaFoldDB" id="U6GQI2"/>
<evidence type="ECO:0000313" key="2">
    <source>
        <dbReference type="EMBL" id="CDI82481.1"/>
    </source>
</evidence>
<protein>
    <submittedName>
        <fullName evidence="2">Anaphase-promoting complex subunit 10 domain-containing protein, putative</fullName>
    </submittedName>
</protein>
<dbReference type="GeneID" id="25274730"/>
<dbReference type="VEuPathDB" id="ToxoDB:EAH_00066600"/>
<dbReference type="Pfam" id="PF03256">
    <property type="entry name" value="ANAPC10"/>
    <property type="match status" value="1"/>
</dbReference>
<feature type="non-terminal residue" evidence="2">
    <location>
        <position position="1"/>
    </location>
</feature>